<dbReference type="EMBL" id="QKWP01004748">
    <property type="protein sequence ID" value="RIB00242.1"/>
    <property type="molecule type" value="Genomic_DNA"/>
</dbReference>
<protein>
    <submittedName>
        <fullName evidence="2">Uncharacterized protein</fullName>
    </submittedName>
</protein>
<reference evidence="2 3" key="1">
    <citation type="submission" date="2018-06" db="EMBL/GenBank/DDBJ databases">
        <title>Comparative genomics reveals the genomic features of Rhizophagus irregularis, R. cerebriforme, R. diaphanum and Gigaspora rosea, and their symbiotic lifestyle signature.</title>
        <authorList>
            <person name="Morin E."/>
            <person name="San Clemente H."/>
            <person name="Chen E.C.H."/>
            <person name="De La Providencia I."/>
            <person name="Hainaut M."/>
            <person name="Kuo A."/>
            <person name="Kohler A."/>
            <person name="Murat C."/>
            <person name="Tang N."/>
            <person name="Roy S."/>
            <person name="Loubradou J."/>
            <person name="Henrissat B."/>
            <person name="Grigoriev I.V."/>
            <person name="Corradi N."/>
            <person name="Roux C."/>
            <person name="Martin F.M."/>
        </authorList>
    </citation>
    <scope>NUCLEOTIDE SEQUENCE [LARGE SCALE GENOMIC DNA]</scope>
    <source>
        <strain evidence="2 3">DAOM 194757</strain>
    </source>
</reference>
<feature type="chain" id="PRO_5017410671" evidence="1">
    <location>
        <begin position="19"/>
        <end position="104"/>
    </location>
</feature>
<keyword evidence="3" id="KW-1185">Reference proteome</keyword>
<sequence>MNRIFIFILLTMHSLVNCNPFYYPCTNISSDYRNVATLNVNWTPWPSPENPFFNFYTEIPDQNGFLTNSFTFLDYSIYTTDGEWGFTTTFYDTPPGLGKETFLG</sequence>
<comment type="caution">
    <text evidence="2">The sequence shown here is derived from an EMBL/GenBank/DDBJ whole genome shotgun (WGS) entry which is preliminary data.</text>
</comment>
<evidence type="ECO:0000256" key="1">
    <source>
        <dbReference type="SAM" id="SignalP"/>
    </source>
</evidence>
<gene>
    <name evidence="2" type="ORF">C2G38_2130242</name>
</gene>
<dbReference type="Proteomes" id="UP000266673">
    <property type="component" value="Unassembled WGS sequence"/>
</dbReference>
<dbReference type="AlphaFoldDB" id="A0A397TPX5"/>
<keyword evidence="1" id="KW-0732">Signal</keyword>
<name>A0A397TPX5_9GLOM</name>
<evidence type="ECO:0000313" key="3">
    <source>
        <dbReference type="Proteomes" id="UP000266673"/>
    </source>
</evidence>
<evidence type="ECO:0000313" key="2">
    <source>
        <dbReference type="EMBL" id="RIB00242.1"/>
    </source>
</evidence>
<feature type="signal peptide" evidence="1">
    <location>
        <begin position="1"/>
        <end position="18"/>
    </location>
</feature>
<proteinExistence type="predicted"/>
<accession>A0A397TPX5</accession>
<organism evidence="2 3">
    <name type="scientific">Gigaspora rosea</name>
    <dbReference type="NCBI Taxonomy" id="44941"/>
    <lineage>
        <taxon>Eukaryota</taxon>
        <taxon>Fungi</taxon>
        <taxon>Fungi incertae sedis</taxon>
        <taxon>Mucoromycota</taxon>
        <taxon>Glomeromycotina</taxon>
        <taxon>Glomeromycetes</taxon>
        <taxon>Diversisporales</taxon>
        <taxon>Gigasporaceae</taxon>
        <taxon>Gigaspora</taxon>
    </lineage>
</organism>